<evidence type="ECO:0000256" key="1">
    <source>
        <dbReference type="SAM" id="SignalP"/>
    </source>
</evidence>
<feature type="non-terminal residue" evidence="2">
    <location>
        <position position="62"/>
    </location>
</feature>
<feature type="chain" id="PRO_5026914977" evidence="1">
    <location>
        <begin position="24"/>
        <end position="62"/>
    </location>
</feature>
<comment type="caution">
    <text evidence="2">The sequence shown here is derived from an EMBL/GenBank/DDBJ whole genome shotgun (WGS) entry which is preliminary data.</text>
</comment>
<evidence type="ECO:0000313" key="2">
    <source>
        <dbReference type="EMBL" id="NEK56088.1"/>
    </source>
</evidence>
<name>A0A6P0DSS0_RHILE</name>
<dbReference type="SUPFAM" id="SSF53822">
    <property type="entry name" value="Periplasmic binding protein-like I"/>
    <property type="match status" value="1"/>
</dbReference>
<evidence type="ECO:0000313" key="3">
    <source>
        <dbReference type="Proteomes" id="UP000471409"/>
    </source>
</evidence>
<reference evidence="2 3" key="1">
    <citation type="submission" date="2020-01" db="EMBL/GenBank/DDBJ databases">
        <title>Rhizobium genotypes associated with high levels of biological nitrogen fixation by grain legumes in a temperate-maritime cropping system.</title>
        <authorList>
            <person name="Maluk M."/>
            <person name="Francesc Ferrando Molina F."/>
            <person name="Lopez Del Egido L."/>
            <person name="Lafos M."/>
            <person name="Langarica-Fuentes A."/>
            <person name="Gebre Yohannes G."/>
            <person name="Young M.W."/>
            <person name="Martin P."/>
            <person name="Gantlett R."/>
            <person name="Kenicer G."/>
            <person name="Hawes C."/>
            <person name="Begg G.S."/>
            <person name="Quilliam R.S."/>
            <person name="Squire G.R."/>
            <person name="Poole P.S."/>
            <person name="Young P.W."/>
            <person name="Iannetta P.M."/>
            <person name="James E.K."/>
        </authorList>
    </citation>
    <scope>NUCLEOTIDE SEQUENCE [LARGE SCALE GENOMIC DNA]</scope>
    <source>
        <strain evidence="2 3">JHI944</strain>
    </source>
</reference>
<keyword evidence="1" id="KW-0732">Signal</keyword>
<sequence length="62" mass="6576">MKIARTMLASAALLGLMLGPVHAAELKKLGLAVANLQANFFNQIKQSVEAEAKKRGIEVITG</sequence>
<organism evidence="2 3">
    <name type="scientific">Rhizobium leguminosarum</name>
    <dbReference type="NCBI Taxonomy" id="384"/>
    <lineage>
        <taxon>Bacteria</taxon>
        <taxon>Pseudomonadati</taxon>
        <taxon>Pseudomonadota</taxon>
        <taxon>Alphaproteobacteria</taxon>
        <taxon>Hyphomicrobiales</taxon>
        <taxon>Rhizobiaceae</taxon>
        <taxon>Rhizobium/Agrobacterium group</taxon>
        <taxon>Rhizobium</taxon>
    </lineage>
</organism>
<dbReference type="Gene3D" id="3.40.50.2300">
    <property type="match status" value="1"/>
</dbReference>
<dbReference type="InterPro" id="IPR028082">
    <property type="entry name" value="Peripla_BP_I"/>
</dbReference>
<dbReference type="Proteomes" id="UP000471409">
    <property type="component" value="Unassembled WGS sequence"/>
</dbReference>
<dbReference type="AlphaFoldDB" id="A0A6P0DSS0"/>
<dbReference type="EMBL" id="WXXP01001193">
    <property type="protein sequence ID" value="NEK56088.1"/>
    <property type="molecule type" value="Genomic_DNA"/>
</dbReference>
<feature type="signal peptide" evidence="1">
    <location>
        <begin position="1"/>
        <end position="23"/>
    </location>
</feature>
<proteinExistence type="predicted"/>
<accession>A0A6P0DSS0</accession>
<gene>
    <name evidence="2" type="ORF">GUK36_43475</name>
</gene>
<protein>
    <submittedName>
        <fullName evidence="2">Sugar ABC transporter substrate-binding protein</fullName>
    </submittedName>
</protein>